<dbReference type="Proteomes" id="UP000469430">
    <property type="component" value="Unassembled WGS sequence"/>
</dbReference>
<dbReference type="OrthoDB" id="7596571at2"/>
<sequence length="123" mass="13845">MRRVLLAIGGATMLFSGPVVAQEYVIPQIWGNNLIGQSAMEVTRRNLEEYHDEDADRSERSSPENDYPGCSADALPADDRRQMESEYSRRLSSDGKESADAWVHHQGRQFHQKLVDDGVCPPQ</sequence>
<dbReference type="EMBL" id="WTYJ01000003">
    <property type="protein sequence ID" value="MXP00245.1"/>
    <property type="molecule type" value="Genomic_DNA"/>
</dbReference>
<comment type="caution">
    <text evidence="3">The sequence shown here is derived from an EMBL/GenBank/DDBJ whole genome shotgun (WGS) entry which is preliminary data.</text>
</comment>
<proteinExistence type="predicted"/>
<evidence type="ECO:0000256" key="1">
    <source>
        <dbReference type="SAM" id="MobiDB-lite"/>
    </source>
</evidence>
<evidence type="ECO:0000256" key="2">
    <source>
        <dbReference type="SAM" id="SignalP"/>
    </source>
</evidence>
<feature type="region of interest" description="Disordered" evidence="1">
    <location>
        <begin position="46"/>
        <end position="105"/>
    </location>
</feature>
<keyword evidence="4" id="KW-1185">Reference proteome</keyword>
<feature type="chain" id="PRO_5026183443" evidence="2">
    <location>
        <begin position="22"/>
        <end position="123"/>
    </location>
</feature>
<dbReference type="RefSeq" id="WP_161391968.1">
    <property type="nucleotide sequence ID" value="NZ_JBHSCP010000002.1"/>
</dbReference>
<feature type="signal peptide" evidence="2">
    <location>
        <begin position="1"/>
        <end position="21"/>
    </location>
</feature>
<accession>A0A6I4TW81</accession>
<organism evidence="3 4">
    <name type="scientific">Croceibacterium xixiisoli</name>
    <dbReference type="NCBI Taxonomy" id="1476466"/>
    <lineage>
        <taxon>Bacteria</taxon>
        <taxon>Pseudomonadati</taxon>
        <taxon>Pseudomonadota</taxon>
        <taxon>Alphaproteobacteria</taxon>
        <taxon>Sphingomonadales</taxon>
        <taxon>Erythrobacteraceae</taxon>
        <taxon>Croceibacterium</taxon>
    </lineage>
</organism>
<reference evidence="3 4" key="1">
    <citation type="submission" date="2019-12" db="EMBL/GenBank/DDBJ databases">
        <title>Genomic-based taxomic classification of the family Erythrobacteraceae.</title>
        <authorList>
            <person name="Xu L."/>
        </authorList>
    </citation>
    <scope>NUCLEOTIDE SEQUENCE [LARGE SCALE GENOMIC DNA]</scope>
    <source>
        <strain evidence="3 4">S36</strain>
    </source>
</reference>
<name>A0A6I4TW81_9SPHN</name>
<gene>
    <name evidence="3" type="ORF">GRI97_14720</name>
</gene>
<evidence type="ECO:0000313" key="4">
    <source>
        <dbReference type="Proteomes" id="UP000469430"/>
    </source>
</evidence>
<keyword evidence="2" id="KW-0732">Signal</keyword>
<feature type="compositionally biased region" description="Basic and acidic residues" evidence="1">
    <location>
        <begin position="77"/>
        <end position="103"/>
    </location>
</feature>
<dbReference type="AlphaFoldDB" id="A0A6I4TW81"/>
<evidence type="ECO:0000313" key="3">
    <source>
        <dbReference type="EMBL" id="MXP00245.1"/>
    </source>
</evidence>
<protein>
    <submittedName>
        <fullName evidence="3">Uncharacterized protein</fullName>
    </submittedName>
</protein>